<comment type="caution">
    <text evidence="2">The sequence shown here is derived from an EMBL/GenBank/DDBJ whole genome shotgun (WGS) entry which is preliminary data.</text>
</comment>
<feature type="region of interest" description="Disordered" evidence="1">
    <location>
        <begin position="1"/>
        <end position="80"/>
    </location>
</feature>
<reference evidence="2 3" key="1">
    <citation type="submission" date="2020-12" db="EMBL/GenBank/DDBJ databases">
        <title>Metabolic potential, ecology and presence of endohyphal bacteria is reflected in genomic diversity of Mucoromycotina.</title>
        <authorList>
            <person name="Muszewska A."/>
            <person name="Okrasinska A."/>
            <person name="Steczkiewicz K."/>
            <person name="Drgas O."/>
            <person name="Orlowska M."/>
            <person name="Perlinska-Lenart U."/>
            <person name="Aleksandrzak-Piekarczyk T."/>
            <person name="Szatraj K."/>
            <person name="Zielenkiewicz U."/>
            <person name="Pilsyk S."/>
            <person name="Malc E."/>
            <person name="Mieczkowski P."/>
            <person name="Kruszewska J.S."/>
            <person name="Biernat P."/>
            <person name="Pawlowska J."/>
        </authorList>
    </citation>
    <scope>NUCLEOTIDE SEQUENCE [LARGE SCALE GENOMIC DNA]</scope>
    <source>
        <strain evidence="2 3">CBS 142.35</strain>
    </source>
</reference>
<feature type="compositionally biased region" description="Polar residues" evidence="1">
    <location>
        <begin position="26"/>
        <end position="39"/>
    </location>
</feature>
<name>A0A8H7RI17_9FUNG</name>
<keyword evidence="3" id="KW-1185">Reference proteome</keyword>
<feature type="compositionally biased region" description="Basic and acidic residues" evidence="1">
    <location>
        <begin position="14"/>
        <end position="24"/>
    </location>
</feature>
<evidence type="ECO:0000256" key="1">
    <source>
        <dbReference type="SAM" id="MobiDB-lite"/>
    </source>
</evidence>
<protein>
    <submittedName>
        <fullName evidence="2">Uncharacterized protein</fullName>
    </submittedName>
</protein>
<accession>A0A8H7RI17</accession>
<sequence>MIKEKIQMVSAQRPLEDESSHLDRITVNTSKRSQNSSHSQEYDDDDVGNDSNAREDNVNNHFGKYPLRNAAPKNSKEEHQ</sequence>
<gene>
    <name evidence="2" type="ORF">INT45_008280</name>
</gene>
<dbReference type="Proteomes" id="UP000646827">
    <property type="component" value="Unassembled WGS sequence"/>
</dbReference>
<evidence type="ECO:0000313" key="3">
    <source>
        <dbReference type="Proteomes" id="UP000646827"/>
    </source>
</evidence>
<dbReference type="EMBL" id="JAEPRB010000882">
    <property type="protein sequence ID" value="KAG2210795.1"/>
    <property type="molecule type" value="Genomic_DNA"/>
</dbReference>
<proteinExistence type="predicted"/>
<organism evidence="2 3">
    <name type="scientific">Circinella minor</name>
    <dbReference type="NCBI Taxonomy" id="1195481"/>
    <lineage>
        <taxon>Eukaryota</taxon>
        <taxon>Fungi</taxon>
        <taxon>Fungi incertae sedis</taxon>
        <taxon>Mucoromycota</taxon>
        <taxon>Mucoromycotina</taxon>
        <taxon>Mucoromycetes</taxon>
        <taxon>Mucorales</taxon>
        <taxon>Lichtheimiaceae</taxon>
        <taxon>Circinella</taxon>
    </lineage>
</organism>
<dbReference type="AlphaFoldDB" id="A0A8H7RI17"/>
<evidence type="ECO:0000313" key="2">
    <source>
        <dbReference type="EMBL" id="KAG2210795.1"/>
    </source>
</evidence>